<feature type="transmembrane region" description="Helical" evidence="1">
    <location>
        <begin position="119"/>
        <end position="139"/>
    </location>
</feature>
<feature type="transmembrane region" description="Helical" evidence="1">
    <location>
        <begin position="151"/>
        <end position="178"/>
    </location>
</feature>
<evidence type="ECO:0008006" key="4">
    <source>
        <dbReference type="Google" id="ProtNLM"/>
    </source>
</evidence>
<keyword evidence="1" id="KW-1133">Transmembrane helix</keyword>
<name>A0ABY5MU19_9HYPH</name>
<keyword evidence="3" id="KW-1185">Reference proteome</keyword>
<organism evidence="2 3">
    <name type="scientific">Nitratireductor thuwali</name>
    <dbReference type="NCBI Taxonomy" id="2267699"/>
    <lineage>
        <taxon>Bacteria</taxon>
        <taxon>Pseudomonadati</taxon>
        <taxon>Pseudomonadota</taxon>
        <taxon>Alphaproteobacteria</taxon>
        <taxon>Hyphomicrobiales</taxon>
        <taxon>Phyllobacteriaceae</taxon>
        <taxon>Nitratireductor</taxon>
    </lineage>
</organism>
<protein>
    <recommendedName>
        <fullName evidence="4">DUF4153 domain-containing protein</fullName>
    </recommendedName>
</protein>
<feature type="transmembrane region" description="Helical" evidence="1">
    <location>
        <begin position="267"/>
        <end position="287"/>
    </location>
</feature>
<gene>
    <name evidence="2" type="ORF">NTH_03829</name>
</gene>
<accession>A0ABY5MU19</accession>
<evidence type="ECO:0000313" key="2">
    <source>
        <dbReference type="EMBL" id="UUP19331.1"/>
    </source>
</evidence>
<feature type="transmembrane region" description="Helical" evidence="1">
    <location>
        <begin position="67"/>
        <end position="86"/>
    </location>
</feature>
<dbReference type="RefSeq" id="WP_338531497.1">
    <property type="nucleotide sequence ID" value="NZ_CP030941.1"/>
</dbReference>
<proteinExistence type="predicted"/>
<keyword evidence="1" id="KW-0472">Membrane</keyword>
<evidence type="ECO:0000256" key="1">
    <source>
        <dbReference type="SAM" id="Phobius"/>
    </source>
</evidence>
<dbReference type="InterPro" id="IPR025291">
    <property type="entry name" value="DUF4153"/>
</dbReference>
<evidence type="ECO:0000313" key="3">
    <source>
        <dbReference type="Proteomes" id="UP001342418"/>
    </source>
</evidence>
<sequence>MAVISSSARHGGGNWHDVLIEMLRGIREAAVRFPVAVLLLLAASAWANVLVAYPQIAVGAWEAYDDMLVLGLLTGAVAALAVTLFCERRDVPSMWCQGAALLIGLAVTTLFVVPDTVALSPPALMAGIAGSALVAPFLWRGDSASFWMFGARAAFAALLAVLALVLFAGGISAILASLTHLFGLEVPDRLYHHVWVSTGLFAAPLFGLGQLPERFDEGPALVQAGFMDRGMRTLGDFVAAPLLIVYAVILHLYALKIVVTGEVPDGQIGWLVLSYGFCVFFVLILISPFFDRARAPSRLFLTWWPALLPVPLVLLFYALALRVSGFGLTPERYFLGLFALVMLAVLLLQLLPRSRGDIRIMAALPALALVLGSFGPQGAVATSIASQTARFQSLVVGQMADAARQNEALGALRFLDGHDALPPLPDGSQAEAGPDGRASRFRAVATAWGLDPDRPAGGSLAYVLRDVPGPVAFGTAGYDLVVHNVMLSAGDKTPFETALPGGGALTLALDGDALVISGAGESARFPIAPDQLRLLADAAPDNPGELDLKAGGRAVRIVPTYFYADTTENPRLQSMNATILLNAADWQ</sequence>
<feature type="transmembrane region" description="Helical" evidence="1">
    <location>
        <begin position="237"/>
        <end position="255"/>
    </location>
</feature>
<feature type="transmembrane region" description="Helical" evidence="1">
    <location>
        <begin position="93"/>
        <end position="113"/>
    </location>
</feature>
<feature type="transmembrane region" description="Helical" evidence="1">
    <location>
        <begin position="29"/>
        <end position="47"/>
    </location>
</feature>
<keyword evidence="1" id="KW-0812">Transmembrane</keyword>
<dbReference type="EMBL" id="CP030941">
    <property type="protein sequence ID" value="UUP19331.1"/>
    <property type="molecule type" value="Genomic_DNA"/>
</dbReference>
<dbReference type="Pfam" id="PF13687">
    <property type="entry name" value="DUF4153"/>
    <property type="match status" value="1"/>
</dbReference>
<dbReference type="Proteomes" id="UP001342418">
    <property type="component" value="Chromosome"/>
</dbReference>
<feature type="transmembrane region" description="Helical" evidence="1">
    <location>
        <begin position="333"/>
        <end position="351"/>
    </location>
</feature>
<feature type="transmembrane region" description="Helical" evidence="1">
    <location>
        <begin position="299"/>
        <end position="321"/>
    </location>
</feature>
<feature type="transmembrane region" description="Helical" evidence="1">
    <location>
        <begin position="190"/>
        <end position="208"/>
    </location>
</feature>
<reference evidence="2 3" key="1">
    <citation type="submission" date="2018-07" db="EMBL/GenBank/DDBJ databases">
        <title>Genome sequence of Nitratireductor thuwali#1536.</title>
        <authorList>
            <person name="Michoud G."/>
            <person name="Merlino G."/>
            <person name="Sefrji F.O."/>
            <person name="Daffonchio D."/>
        </authorList>
    </citation>
    <scope>NUCLEOTIDE SEQUENCE [LARGE SCALE GENOMIC DNA]</scope>
    <source>
        <strain evidence="3">Nit1536</strain>
    </source>
</reference>